<organism evidence="1">
    <name type="scientific">marine sediment metagenome</name>
    <dbReference type="NCBI Taxonomy" id="412755"/>
    <lineage>
        <taxon>unclassified sequences</taxon>
        <taxon>metagenomes</taxon>
        <taxon>ecological metagenomes</taxon>
    </lineage>
</organism>
<reference evidence="1" key="1">
    <citation type="journal article" date="2015" name="Nature">
        <title>Complex archaea that bridge the gap between prokaryotes and eukaryotes.</title>
        <authorList>
            <person name="Spang A."/>
            <person name="Saw J.H."/>
            <person name="Jorgensen S.L."/>
            <person name="Zaremba-Niedzwiedzka K."/>
            <person name="Martijn J."/>
            <person name="Lind A.E."/>
            <person name="van Eijk R."/>
            <person name="Schleper C."/>
            <person name="Guy L."/>
            <person name="Ettema T.J."/>
        </authorList>
    </citation>
    <scope>NUCLEOTIDE SEQUENCE</scope>
</reference>
<protein>
    <submittedName>
        <fullName evidence="1">Uncharacterized protein</fullName>
    </submittedName>
</protein>
<proteinExistence type="predicted"/>
<dbReference type="EMBL" id="LAZR01032439">
    <property type="protein sequence ID" value="KKL50888.1"/>
    <property type="molecule type" value="Genomic_DNA"/>
</dbReference>
<feature type="non-terminal residue" evidence="1">
    <location>
        <position position="500"/>
    </location>
</feature>
<dbReference type="AlphaFoldDB" id="A0A0F9CNH4"/>
<evidence type="ECO:0000313" key="1">
    <source>
        <dbReference type="EMBL" id="KKL50888.1"/>
    </source>
</evidence>
<name>A0A0F9CNH4_9ZZZZ</name>
<accession>A0A0F9CNH4</accession>
<gene>
    <name evidence="1" type="ORF">LCGC14_2300990</name>
</gene>
<sequence>MDNDIRKNKEPHTFHIPVMGTSFTIDTPLKVARYGISSVVSIMDDLLAENMRKYYCQQEGELYEEIPANAEDSRARRITEYLDYMGRILSKQVKALQASPFRKGSEITRYFELLPDDSWLKGKYLEMLETRDKAERKRMEDELRPLATPGRIDVNIMTKVDKDNYKDGEKLPPEFADAMSALRGFAKSKLDSAIVFSAGLNPRLYAYAAKFKDFFPGEDGSLMKKIVLKVSDFRSALIQGKFLAKHGLWVSEYRVESGLNCGGHSFSTSGSLVGPILEEFKKDRQELIDVTFKMLKRGLKSVGIEGPEKPFDIRVTVQGGIGTHEEDKFLRKRYGAEGTGWATPFMLVPEAVIVDEDHRDRLIRATDSEVELSKSSPFGIPFWTLRTSDSEKLKRKRIEDGDPGAPCTKGILKLNPEFPGKPLCAGSKTYIKKKLKAINEGDYNEAQKGKLIEDALEKACICIDLAGAAEVSYGIDPAAAPSYCPGPNIVNFDRRYTLEE</sequence>
<comment type="caution">
    <text evidence="1">The sequence shown here is derived from an EMBL/GenBank/DDBJ whole genome shotgun (WGS) entry which is preliminary data.</text>
</comment>